<dbReference type="GO" id="GO:0016787">
    <property type="term" value="F:hydrolase activity"/>
    <property type="evidence" value="ECO:0007669"/>
    <property type="project" value="UniProtKB-ARBA"/>
</dbReference>
<dbReference type="AlphaFoldDB" id="A0AAF0C6D3"/>
<sequence>MKTRIKQTQANGTCSQKIKKQLRSTANTSLGLGAYMLLTSASALAGQHSLVIAIDGLRGDGIENAATPNIDKLINGTWASGYQGAFAHYAQTMTDAAPNSGPNHVGIMTGVTSTKSGVTGNSDVGGGRYGDYPHYQTLIENHAPSLNTAYLVTWGTDMQITNSADVKIDSDDAGNIKNAVNMLNGSYSDANWPLGSSPDAIFLFLDDVDHAGHSCCFSADDQGYTDEITSVDGQIGQLLSAIKNRPSFADEHWQIVITSDHGGRGSSHGIHAADNYTIPFLVASKAVSQGYLADIPHNYDAAPTALSHMGVAVPEHIDGKVRGSQTLAQAPRLLQQDLVTYLPFEGDYRDHSGQDLHATVGGGSPAVSSDGKFGQHLAINGNDEYLTLGKPRALDFDYDTDFTLLTWYRVSGDQFGDPVIIGNKNWNSGANRGTLLLANEGNGDDVGINLASDSGDRKDIDPIDYTFNGWWLLAASFDRDGVATLYAGSPQGRLHIIAGGIKDVGDLTSSLDWNIGQDGTGSYRYNLKADLDDMAIWRRALTLDEIRTVYNQGTGLEIKRIINNDLPVYLSSASELVANRDYNVLITANAKGTTCGLEWDADLIFNERNAKWDCAGRADPMILKVNNVQQLTNGNKQVFATLVAQNGKGALEWDADLIGGERNAKFDQNTAGDPLILNLNGDANNSTITVEIGNGACGLEWDNDLLGGERNGKWDCTPKMDPLRIELLP</sequence>
<dbReference type="Gene3D" id="2.60.120.200">
    <property type="match status" value="1"/>
</dbReference>
<dbReference type="InterPro" id="IPR013320">
    <property type="entry name" value="ConA-like_dom_sf"/>
</dbReference>
<evidence type="ECO:0000313" key="1">
    <source>
        <dbReference type="EMBL" id="WDE02131.1"/>
    </source>
</evidence>
<dbReference type="RefSeq" id="WP_152646469.1">
    <property type="nucleotide sequence ID" value="NZ_CP059736.1"/>
</dbReference>
<reference evidence="1 2" key="2">
    <citation type="journal article" date="2022" name="Mar. Drugs">
        <title>Bioassay-Guided Fractionation Leads to the Detection of Cholic Acid Generated by the Rare Thalassomonas sp.</title>
        <authorList>
            <person name="Pheiffer F."/>
            <person name="Schneider Y.K."/>
            <person name="Hansen E.H."/>
            <person name="Andersen J.H."/>
            <person name="Isaksson J."/>
            <person name="Busche T."/>
            <person name="R C."/>
            <person name="Kalinowski J."/>
            <person name="Zyl L.V."/>
            <person name="Trindade M."/>
        </authorList>
    </citation>
    <scope>NUCLEOTIDE SEQUENCE [LARGE SCALE GENOMIC DNA]</scope>
    <source>
        <strain evidence="1 2">A5K-106</strain>
    </source>
</reference>
<dbReference type="SUPFAM" id="SSF53649">
    <property type="entry name" value="Alkaline phosphatase-like"/>
    <property type="match status" value="1"/>
</dbReference>
<name>A0AAF0C6D3_9GAMM</name>
<dbReference type="InterPro" id="IPR002591">
    <property type="entry name" value="Phosphodiest/P_Trfase"/>
</dbReference>
<dbReference type="KEGG" id="tact:SG35_030690"/>
<protein>
    <submittedName>
        <fullName evidence="1">Alkaline phosphatase family protein</fullName>
    </submittedName>
</protein>
<dbReference type="Pfam" id="PF01663">
    <property type="entry name" value="Phosphodiest"/>
    <property type="match status" value="1"/>
</dbReference>
<organism evidence="1 2">
    <name type="scientific">Thalassomonas actiniarum</name>
    <dbReference type="NCBI Taxonomy" id="485447"/>
    <lineage>
        <taxon>Bacteria</taxon>
        <taxon>Pseudomonadati</taxon>
        <taxon>Pseudomonadota</taxon>
        <taxon>Gammaproteobacteria</taxon>
        <taxon>Alteromonadales</taxon>
        <taxon>Colwelliaceae</taxon>
        <taxon>Thalassomonas</taxon>
    </lineage>
</organism>
<dbReference type="Proteomes" id="UP000032568">
    <property type="component" value="Chromosome pTact"/>
</dbReference>
<evidence type="ECO:0000313" key="2">
    <source>
        <dbReference type="Proteomes" id="UP000032568"/>
    </source>
</evidence>
<reference evidence="1 2" key="1">
    <citation type="journal article" date="2015" name="Genome Announc.">
        <title>Draft Genome Sequences of Marine Isolates of Thalassomonas viridans and Thalassomonas actiniarum.</title>
        <authorList>
            <person name="Olonade I."/>
            <person name="van Zyl L.J."/>
            <person name="Trindade M."/>
        </authorList>
    </citation>
    <scope>NUCLEOTIDE SEQUENCE [LARGE SCALE GENOMIC DNA]</scope>
    <source>
        <strain evidence="1 2">A5K-106</strain>
    </source>
</reference>
<dbReference type="EMBL" id="CP059736">
    <property type="protein sequence ID" value="WDE02131.1"/>
    <property type="molecule type" value="Genomic_DNA"/>
</dbReference>
<proteinExistence type="predicted"/>
<dbReference type="InterPro" id="IPR017850">
    <property type="entry name" value="Alkaline_phosphatase_core_sf"/>
</dbReference>
<dbReference type="PANTHER" id="PTHR10151">
    <property type="entry name" value="ECTONUCLEOTIDE PYROPHOSPHATASE/PHOSPHODIESTERASE"/>
    <property type="match status" value="1"/>
</dbReference>
<keyword evidence="2" id="KW-1185">Reference proteome</keyword>
<gene>
    <name evidence="1" type="ORF">SG35_030690</name>
</gene>
<dbReference type="PANTHER" id="PTHR10151:SF120">
    <property type="entry name" value="BIS(5'-ADENOSYL)-TRIPHOSPHATASE"/>
    <property type="match status" value="1"/>
</dbReference>
<dbReference type="SUPFAM" id="SSF49899">
    <property type="entry name" value="Concanavalin A-like lectins/glucanases"/>
    <property type="match status" value="1"/>
</dbReference>
<dbReference type="Pfam" id="PF13385">
    <property type="entry name" value="Laminin_G_3"/>
    <property type="match status" value="1"/>
</dbReference>
<accession>A0AAF0C6D3</accession>
<dbReference type="Gene3D" id="3.40.720.10">
    <property type="entry name" value="Alkaline Phosphatase, subunit A"/>
    <property type="match status" value="2"/>
</dbReference>